<evidence type="ECO:0000313" key="2">
    <source>
        <dbReference type="EMBL" id="PWW12501.1"/>
    </source>
</evidence>
<dbReference type="InterPro" id="IPR006680">
    <property type="entry name" value="Amidohydro-rel"/>
</dbReference>
<dbReference type="Gene3D" id="3.20.20.140">
    <property type="entry name" value="Metal-dependent hydrolases"/>
    <property type="match status" value="1"/>
</dbReference>
<dbReference type="EMBL" id="QGTS01000001">
    <property type="protein sequence ID" value="PWW12501.1"/>
    <property type="molecule type" value="Genomic_DNA"/>
</dbReference>
<dbReference type="AlphaFoldDB" id="A0A317Q7G3"/>
<proteinExistence type="predicted"/>
<gene>
    <name evidence="2" type="ORF">DES37_10164</name>
</gene>
<accession>A0A317Q7G3</accession>
<comment type="caution">
    <text evidence="2">The sequence shown here is derived from an EMBL/GenBank/DDBJ whole genome shotgun (WGS) entry which is preliminary data.</text>
</comment>
<dbReference type="PANTHER" id="PTHR35563">
    <property type="entry name" value="BARREL METAL-DEPENDENT HYDROLASE, PUTATIVE (AFU_ORTHOLOGUE AFUA_1G16240)-RELATED"/>
    <property type="match status" value="1"/>
</dbReference>
<reference evidence="2 3" key="1">
    <citation type="submission" date="2018-05" db="EMBL/GenBank/DDBJ databases">
        <title>Genomic Encyclopedia of Type Strains, Phase IV (KMG-IV): sequencing the most valuable type-strain genomes for metagenomic binning, comparative biology and taxonomic classification.</title>
        <authorList>
            <person name="Goeker M."/>
        </authorList>
    </citation>
    <scope>NUCLEOTIDE SEQUENCE [LARGE SCALE GENOMIC DNA]</scope>
    <source>
        <strain evidence="2 3">DSM 19579</strain>
    </source>
</reference>
<dbReference type="Proteomes" id="UP000246744">
    <property type="component" value="Unassembled WGS sequence"/>
</dbReference>
<name>A0A317Q7G3_9ENTR</name>
<dbReference type="Pfam" id="PF04909">
    <property type="entry name" value="Amidohydro_2"/>
    <property type="match status" value="1"/>
</dbReference>
<evidence type="ECO:0000259" key="1">
    <source>
        <dbReference type="Pfam" id="PF04909"/>
    </source>
</evidence>
<keyword evidence="2" id="KW-0378">Hydrolase</keyword>
<protein>
    <submittedName>
        <fullName evidence="2">Putative TIM-barrel fold metal-dependent hydrolase</fullName>
    </submittedName>
</protein>
<dbReference type="PANTHER" id="PTHR35563:SF2">
    <property type="entry name" value="BARREL METAL-DEPENDENT HYDROLASE, PUTATIVE (AFU_ORTHOLOGUE AFUA_1G16240)-RELATED"/>
    <property type="match status" value="1"/>
</dbReference>
<dbReference type="RefSeq" id="WP_110024451.1">
    <property type="nucleotide sequence ID" value="NZ_QGTS01000001.1"/>
</dbReference>
<dbReference type="SUPFAM" id="SSF51556">
    <property type="entry name" value="Metallo-dependent hydrolases"/>
    <property type="match status" value="1"/>
</dbReference>
<dbReference type="OrthoDB" id="9787654at2"/>
<dbReference type="InterPro" id="IPR032466">
    <property type="entry name" value="Metal_Hydrolase"/>
</dbReference>
<dbReference type="GO" id="GO:0016787">
    <property type="term" value="F:hydrolase activity"/>
    <property type="evidence" value="ECO:0007669"/>
    <property type="project" value="UniProtKB-KW"/>
</dbReference>
<sequence length="295" mass="33254">MLREKPGAECKYSHVASLPEVVLPANSCDCHHHIFDRRFPYAPDDKRNLPDATVSDYRVFKHWLGFTRHVLVQPSSYGADNRCLIDALQSFGPVVRGEAVVTDTVSDAELDSLAAAGVTGIRFNFGAGSITTKEMLLPLASRVAERGWHVQIHATADQLWALRALLKQIPGRLVVDHFFRLPQPEPMSHAAWQLAWDLIGTGRCWVKLSALYHQSQRDDVFDMADVMKGFLHEATERVLWGSDWPHPNLISANKNMPDDALILSRIFHWASNDRVRQRLFVDNPSELYGFNSSSS</sequence>
<evidence type="ECO:0000313" key="3">
    <source>
        <dbReference type="Proteomes" id="UP000246744"/>
    </source>
</evidence>
<keyword evidence="3" id="KW-1185">Reference proteome</keyword>
<dbReference type="InterPro" id="IPR052358">
    <property type="entry name" value="Aro_Compnd_Degr_Hydrolases"/>
</dbReference>
<feature type="domain" description="Amidohydrolase-related" evidence="1">
    <location>
        <begin position="28"/>
        <end position="290"/>
    </location>
</feature>
<organism evidence="2 3">
    <name type="scientific">Mangrovibacter plantisponsor</name>
    <dbReference type="NCBI Taxonomy" id="451513"/>
    <lineage>
        <taxon>Bacteria</taxon>
        <taxon>Pseudomonadati</taxon>
        <taxon>Pseudomonadota</taxon>
        <taxon>Gammaproteobacteria</taxon>
        <taxon>Enterobacterales</taxon>
        <taxon>Enterobacteriaceae</taxon>
        <taxon>Mangrovibacter</taxon>
    </lineage>
</organism>